<dbReference type="Pfam" id="PF04967">
    <property type="entry name" value="HTH_10"/>
    <property type="match status" value="1"/>
</dbReference>
<dbReference type="PANTHER" id="PTHR34236:SF1">
    <property type="entry name" value="DIMETHYL SULFOXIDE REDUCTASE TRANSCRIPTIONAL ACTIVATOR"/>
    <property type="match status" value="1"/>
</dbReference>
<keyword evidence="2" id="KW-0804">Transcription</keyword>
<protein>
    <submittedName>
        <fullName evidence="5">Bacterio-opsin activator</fullName>
    </submittedName>
</protein>
<sequence length="236" mass="26553">MKYLDVRIRQPDWMLHPMQEFIRYDDAVRYEELLTWNIQEGAGLEYELFYVEGDLERYREVIEGVESIRDYRIAPIDEKSFHVWACQETRPEDRSWRAAFADRNLLVVPPVRFDDAAAMGMTLVGEGEDLQAVLEELPADVETTVEEIGTYDRRGGTVAGTLTDRQLEAASTALQLGYYDVPRTATLADVAAELGCAESSASVALRRAQRAVFSWVLERYGGAVGTSTRSDGPVDS</sequence>
<dbReference type="Proteomes" id="UP000324104">
    <property type="component" value="Unassembled WGS sequence"/>
</dbReference>
<reference evidence="5 6" key="1">
    <citation type="submission" date="2019-08" db="EMBL/GenBank/DDBJ databases">
        <title>Archaea genome.</title>
        <authorList>
            <person name="Kajale S."/>
            <person name="Shouche Y."/>
            <person name="Deshpande N."/>
            <person name="Sharma A."/>
        </authorList>
    </citation>
    <scope>NUCLEOTIDE SEQUENCE [LARGE SCALE GENOMIC DNA]</scope>
    <source>
        <strain evidence="5 6">ESP3B_9</strain>
    </source>
</reference>
<dbReference type="Pfam" id="PF24278">
    <property type="entry name" value="HVO_0513_N"/>
    <property type="match status" value="1"/>
</dbReference>
<organism evidence="5 6">
    <name type="scientific">Natrialba swarupiae</name>
    <dbReference type="NCBI Taxonomy" id="2448032"/>
    <lineage>
        <taxon>Archaea</taxon>
        <taxon>Methanobacteriati</taxon>
        <taxon>Methanobacteriota</taxon>
        <taxon>Stenosarchaea group</taxon>
        <taxon>Halobacteria</taxon>
        <taxon>Halobacteriales</taxon>
        <taxon>Natrialbaceae</taxon>
        <taxon>Natrialba</taxon>
    </lineage>
</organism>
<gene>
    <name evidence="5" type="ORF">FYC77_10795</name>
</gene>
<feature type="domain" description="HVO-0513-like N-terminal" evidence="4">
    <location>
        <begin position="16"/>
        <end position="151"/>
    </location>
</feature>
<name>A0A5D5ALF8_9EURY</name>
<evidence type="ECO:0000256" key="1">
    <source>
        <dbReference type="ARBA" id="ARBA00023015"/>
    </source>
</evidence>
<comment type="caution">
    <text evidence="5">The sequence shown here is derived from an EMBL/GenBank/DDBJ whole genome shotgun (WGS) entry which is preliminary data.</text>
</comment>
<dbReference type="PANTHER" id="PTHR34236">
    <property type="entry name" value="DIMETHYL SULFOXIDE REDUCTASE TRANSCRIPTIONAL ACTIVATOR"/>
    <property type="match status" value="1"/>
</dbReference>
<dbReference type="RefSeq" id="WP_149081515.1">
    <property type="nucleotide sequence ID" value="NZ_VTAW01000012.1"/>
</dbReference>
<keyword evidence="6" id="KW-1185">Reference proteome</keyword>
<evidence type="ECO:0000259" key="3">
    <source>
        <dbReference type="Pfam" id="PF04967"/>
    </source>
</evidence>
<keyword evidence="1" id="KW-0805">Transcription regulation</keyword>
<dbReference type="InterPro" id="IPR056493">
    <property type="entry name" value="HVO_0513_N"/>
</dbReference>
<dbReference type="AlphaFoldDB" id="A0A5D5ALF8"/>
<evidence type="ECO:0000256" key="2">
    <source>
        <dbReference type="ARBA" id="ARBA00023163"/>
    </source>
</evidence>
<evidence type="ECO:0000313" key="5">
    <source>
        <dbReference type="EMBL" id="TYT61954.1"/>
    </source>
</evidence>
<proteinExistence type="predicted"/>
<evidence type="ECO:0000313" key="6">
    <source>
        <dbReference type="Proteomes" id="UP000324104"/>
    </source>
</evidence>
<dbReference type="InterPro" id="IPR007050">
    <property type="entry name" value="HTH_bacterioopsin"/>
</dbReference>
<accession>A0A5D5ALF8</accession>
<dbReference type="EMBL" id="VTAW01000012">
    <property type="protein sequence ID" value="TYT61954.1"/>
    <property type="molecule type" value="Genomic_DNA"/>
</dbReference>
<feature type="domain" description="HTH bat-type" evidence="3">
    <location>
        <begin position="162"/>
        <end position="213"/>
    </location>
</feature>
<evidence type="ECO:0000259" key="4">
    <source>
        <dbReference type="Pfam" id="PF24278"/>
    </source>
</evidence>